<comment type="caution">
    <text evidence="1">The sequence shown here is derived from an EMBL/GenBank/DDBJ whole genome shotgun (WGS) entry which is preliminary data.</text>
</comment>
<evidence type="ECO:0000313" key="1">
    <source>
        <dbReference type="EMBL" id="EHM54669.1"/>
    </source>
</evidence>
<dbReference type="STRING" id="797473.HMPREF9080_01143"/>
<gene>
    <name evidence="1" type="ORF">HMPREF9080_01143</name>
</gene>
<dbReference type="AlphaFoldDB" id="G9ZEF7"/>
<dbReference type="EMBL" id="AGCM01000063">
    <property type="protein sequence ID" value="EHM54669.1"/>
    <property type="molecule type" value="Genomic_DNA"/>
</dbReference>
<proteinExistence type="predicted"/>
<protein>
    <submittedName>
        <fullName evidence="1">Uncharacterized protein</fullName>
    </submittedName>
</protein>
<dbReference type="HOGENOM" id="CLU_2141364_0_0_6"/>
<evidence type="ECO:0000313" key="2">
    <source>
        <dbReference type="Proteomes" id="UP000004750"/>
    </source>
</evidence>
<sequence>MHLLANHRRFQGAAGHIDQHALAELDRVKITAVVVQGAFRPGTGTDVIEKHARHLAFGDAAQVFNASHFTEIAWHKFSCEFNKMERGYESGQSVVFTDYHLQQVTGYAGEIA</sequence>
<dbReference type="Proteomes" id="UP000004750">
    <property type="component" value="Unassembled WGS sequence"/>
</dbReference>
<organism evidence="1 2">
    <name type="scientific">Cardiobacterium valvarum F0432</name>
    <dbReference type="NCBI Taxonomy" id="797473"/>
    <lineage>
        <taxon>Bacteria</taxon>
        <taxon>Pseudomonadati</taxon>
        <taxon>Pseudomonadota</taxon>
        <taxon>Gammaproteobacteria</taxon>
        <taxon>Cardiobacteriales</taxon>
        <taxon>Cardiobacteriaceae</taxon>
        <taxon>Cardiobacterium</taxon>
    </lineage>
</organism>
<name>G9ZEF7_9GAMM</name>
<reference evidence="1 2" key="1">
    <citation type="submission" date="2011-08" db="EMBL/GenBank/DDBJ databases">
        <authorList>
            <person name="Weinstock G."/>
            <person name="Sodergren E."/>
            <person name="Clifton S."/>
            <person name="Fulton L."/>
            <person name="Fulton B."/>
            <person name="Courtney L."/>
            <person name="Fronick C."/>
            <person name="Harrison M."/>
            <person name="Strong C."/>
            <person name="Farmer C."/>
            <person name="Delahaunty K."/>
            <person name="Markovic C."/>
            <person name="Hall O."/>
            <person name="Minx P."/>
            <person name="Tomlinson C."/>
            <person name="Mitreva M."/>
            <person name="Hou S."/>
            <person name="Chen J."/>
            <person name="Wollam A."/>
            <person name="Pepin K.H."/>
            <person name="Johnson M."/>
            <person name="Bhonagiri V."/>
            <person name="Zhang X."/>
            <person name="Suruliraj S."/>
            <person name="Warren W."/>
            <person name="Chinwalla A."/>
            <person name="Mardis E.R."/>
            <person name="Wilson R.K."/>
        </authorList>
    </citation>
    <scope>NUCLEOTIDE SEQUENCE [LARGE SCALE GENOMIC DNA]</scope>
    <source>
        <strain evidence="1 2">F0432</strain>
    </source>
</reference>
<accession>G9ZEF7</accession>